<dbReference type="InterPro" id="IPR027417">
    <property type="entry name" value="P-loop_NTPase"/>
</dbReference>
<name>A0A1S6QKE0_9LACO</name>
<evidence type="ECO:0000256" key="6">
    <source>
        <dbReference type="ARBA" id="ARBA00049033"/>
    </source>
</evidence>
<evidence type="ECO:0000256" key="2">
    <source>
        <dbReference type="ARBA" id="ARBA00022563"/>
    </source>
</evidence>
<dbReference type="eggNOG" id="COG2759">
    <property type="taxonomic scope" value="Bacteria"/>
</dbReference>
<dbReference type="Gene3D" id="3.40.50.300">
    <property type="entry name" value="P-loop containing nucleotide triphosphate hydrolases"/>
    <property type="match status" value="1"/>
</dbReference>
<dbReference type="FunFam" id="3.30.1510.10:FF:000001">
    <property type="entry name" value="Formate--tetrahydrofolate ligase"/>
    <property type="match status" value="1"/>
</dbReference>
<dbReference type="Proteomes" id="UP000030361">
    <property type="component" value="Chromosome"/>
</dbReference>
<keyword evidence="10" id="KW-1185">Reference proteome</keyword>
<dbReference type="InterPro" id="IPR020628">
    <property type="entry name" value="Formate_THF_ligase_CS"/>
</dbReference>
<organism evidence="9 10">
    <name type="scientific">Lentilactobacillus curieae</name>
    <dbReference type="NCBI Taxonomy" id="1138822"/>
    <lineage>
        <taxon>Bacteria</taxon>
        <taxon>Bacillati</taxon>
        <taxon>Bacillota</taxon>
        <taxon>Bacilli</taxon>
        <taxon>Lactobacillales</taxon>
        <taxon>Lactobacillaceae</taxon>
        <taxon>Lentilactobacillus</taxon>
    </lineage>
</organism>
<dbReference type="FunFam" id="3.10.410.10:FF:000001">
    <property type="entry name" value="Putative formate--tetrahydrofolate ligase"/>
    <property type="match status" value="1"/>
</dbReference>
<dbReference type="UniPathway" id="UPA00193"/>
<dbReference type="Gene3D" id="3.10.410.10">
    <property type="entry name" value="Formyltetrahydrofolate synthetase, domain 3"/>
    <property type="match status" value="1"/>
</dbReference>
<dbReference type="Pfam" id="PF01268">
    <property type="entry name" value="FTHFS"/>
    <property type="match status" value="1"/>
</dbReference>
<comment type="similarity">
    <text evidence="7 8">Belongs to the formate--tetrahydrofolate ligase family.</text>
</comment>
<dbReference type="EC" id="6.3.4.3" evidence="8"/>
<dbReference type="NCBIfam" id="NF010030">
    <property type="entry name" value="PRK13505.1"/>
    <property type="match status" value="1"/>
</dbReference>
<protein>
    <recommendedName>
        <fullName evidence="8">Formate--tetrahydrofolate ligase</fullName>
        <ecNumber evidence="8">6.3.4.3</ecNumber>
    </recommendedName>
    <alternativeName>
        <fullName evidence="8">Formyltetrahydrofolate synthetase</fullName>
        <shortName evidence="8">FHS</shortName>
        <shortName evidence="8">FTHFS</shortName>
    </alternativeName>
</protein>
<evidence type="ECO:0000256" key="5">
    <source>
        <dbReference type="ARBA" id="ARBA00022840"/>
    </source>
</evidence>
<dbReference type="RefSeq" id="WP_035167157.1">
    <property type="nucleotide sequence ID" value="NZ_CP018906.1"/>
</dbReference>
<feature type="binding site" evidence="8">
    <location>
        <begin position="61"/>
        <end position="68"/>
    </location>
    <ligand>
        <name>ATP</name>
        <dbReference type="ChEBI" id="CHEBI:30616"/>
    </ligand>
</feature>
<accession>A0A1S6QKE0</accession>
<dbReference type="GO" id="GO:0035999">
    <property type="term" value="P:tetrahydrofolate interconversion"/>
    <property type="evidence" value="ECO:0007669"/>
    <property type="project" value="UniProtKB-UniRule"/>
</dbReference>
<comment type="pathway">
    <text evidence="1 8">One-carbon metabolism; tetrahydrofolate interconversion.</text>
</comment>
<keyword evidence="2 8" id="KW-0554">One-carbon metabolism</keyword>
<evidence type="ECO:0000313" key="10">
    <source>
        <dbReference type="Proteomes" id="UP000030361"/>
    </source>
</evidence>
<keyword evidence="3 8" id="KW-0436">Ligase</keyword>
<dbReference type="PROSITE" id="PS00722">
    <property type="entry name" value="FTHFS_2"/>
    <property type="match status" value="1"/>
</dbReference>
<evidence type="ECO:0000256" key="4">
    <source>
        <dbReference type="ARBA" id="ARBA00022741"/>
    </source>
</evidence>
<dbReference type="EMBL" id="CP018906">
    <property type="protein sequence ID" value="AQW22059.1"/>
    <property type="molecule type" value="Genomic_DNA"/>
</dbReference>
<dbReference type="CDD" id="cd00477">
    <property type="entry name" value="FTHFS"/>
    <property type="match status" value="1"/>
</dbReference>
<evidence type="ECO:0000256" key="3">
    <source>
        <dbReference type="ARBA" id="ARBA00022598"/>
    </source>
</evidence>
<keyword evidence="4 8" id="KW-0547">Nucleotide-binding</keyword>
<dbReference type="OrthoDB" id="9761733at2"/>
<dbReference type="PROSITE" id="PS00721">
    <property type="entry name" value="FTHFS_1"/>
    <property type="match status" value="1"/>
</dbReference>
<dbReference type="HAMAP" id="MF_01543">
    <property type="entry name" value="FTHFS"/>
    <property type="match status" value="1"/>
</dbReference>
<sequence length="552" mass="59579">MKSDVEISQAVELSPINEVAEKIGIDDANLEQYGHYKAKVSLSDVDKNQGKLVLVTSINPTAAGEGKTTLTVGLGDALNELGKNAVLALREPSLGPVMGMKGGATGGGYSQVVPMEDINLHFTGDFHALTEAHNTLAALIDNHIHHGNELNIDPRQIEWKRVLDVNDRELRQTVIGLGGRTSGVPRQDGFDITVASELMAILCLSTDLTDLKDRISNILIGYTYDRKPVYVKDLKVQGALALLLKDAIKPNLVQTIEHTPAFIHGGPFANIAHGCNSILATKAAMHYGDIALTEAGFGSDLGAEKFMDIVTPKLGKNPDCVVVVATIRALKLNGGQNKKELATEDLHALETGAVNLFRHVKSMRNFQVPVLVTINKFGTDTENEVTLLTKLIKDNLNLPTYVSENFEKGGKGAIDLAKGVIDAVEQPNNFTPVYDSDDDIETKMQKIVTKVYGGANVELSSKAKTQLKKIKKLGYDKLPVCMAKTQYSFTDNPKELGAPVDFTIHVSELEIRSGAGFIVALTGKILTMPGLPSHPAALNMDIDDQGKITGLF</sequence>
<dbReference type="Gene3D" id="3.30.1510.10">
    <property type="entry name" value="Domain 2, N(10)-formyltetrahydrofolate synthetase"/>
    <property type="match status" value="1"/>
</dbReference>
<evidence type="ECO:0000256" key="7">
    <source>
        <dbReference type="ARBA" id="ARBA00061363"/>
    </source>
</evidence>
<dbReference type="GO" id="GO:0004329">
    <property type="term" value="F:formate-tetrahydrofolate ligase activity"/>
    <property type="evidence" value="ECO:0007669"/>
    <property type="project" value="UniProtKB-UniRule"/>
</dbReference>
<comment type="catalytic activity">
    <reaction evidence="6 8">
        <text>(6S)-5,6,7,8-tetrahydrofolate + formate + ATP = (6R)-10-formyltetrahydrofolate + ADP + phosphate</text>
        <dbReference type="Rhea" id="RHEA:20221"/>
        <dbReference type="ChEBI" id="CHEBI:15740"/>
        <dbReference type="ChEBI" id="CHEBI:30616"/>
        <dbReference type="ChEBI" id="CHEBI:43474"/>
        <dbReference type="ChEBI" id="CHEBI:57453"/>
        <dbReference type="ChEBI" id="CHEBI:195366"/>
        <dbReference type="ChEBI" id="CHEBI:456216"/>
        <dbReference type="EC" id="6.3.4.3"/>
    </reaction>
</comment>
<dbReference type="SUPFAM" id="SSF52540">
    <property type="entry name" value="P-loop containing nucleoside triphosphate hydrolases"/>
    <property type="match status" value="1"/>
</dbReference>
<dbReference type="KEGG" id="lcu:PL11_009065"/>
<dbReference type="GO" id="GO:0005524">
    <property type="term" value="F:ATP binding"/>
    <property type="evidence" value="ECO:0007669"/>
    <property type="project" value="UniProtKB-UniRule"/>
</dbReference>
<dbReference type="AlphaFoldDB" id="A0A1S6QKE0"/>
<evidence type="ECO:0000256" key="1">
    <source>
        <dbReference type="ARBA" id="ARBA00004777"/>
    </source>
</evidence>
<keyword evidence="5 8" id="KW-0067">ATP-binding</keyword>
<gene>
    <name evidence="8" type="primary">fhs</name>
    <name evidence="9" type="ORF">PL11_009065</name>
</gene>
<evidence type="ECO:0000313" key="9">
    <source>
        <dbReference type="EMBL" id="AQW22059.1"/>
    </source>
</evidence>
<reference evidence="9 10" key="1">
    <citation type="journal article" date="2015" name="Genome Announc.">
        <title>Genome Sequence of Lactobacillus curieae CCTCC M 2011381T, a Novel Producer of Gamma-aminobutyric Acid.</title>
        <authorList>
            <person name="Wang Y."/>
            <person name="Wang Y."/>
            <person name="Lang C."/>
            <person name="Wei D."/>
            <person name="Xu P."/>
            <person name="Xie J."/>
        </authorList>
    </citation>
    <scope>NUCLEOTIDE SEQUENCE [LARGE SCALE GENOMIC DNA]</scope>
    <source>
        <strain evidence="9 10">CCTCC M 2011381</strain>
    </source>
</reference>
<proteinExistence type="inferred from homology"/>
<evidence type="ECO:0000256" key="8">
    <source>
        <dbReference type="HAMAP-Rule" id="MF_01543"/>
    </source>
</evidence>
<dbReference type="InterPro" id="IPR000559">
    <property type="entry name" value="Formate_THF_ligase"/>
</dbReference>